<keyword evidence="2" id="KW-1185">Reference proteome</keyword>
<proteinExistence type="predicted"/>
<accession>A0A016V6P5</accession>
<comment type="caution">
    <text evidence="1">The sequence shown here is derived from an EMBL/GenBank/DDBJ whole genome shotgun (WGS) entry which is preliminary data.</text>
</comment>
<reference evidence="2" key="1">
    <citation type="journal article" date="2015" name="Nat. Genet.">
        <title>The genome and transcriptome of the zoonotic hookworm Ancylostoma ceylanicum identify infection-specific gene families.</title>
        <authorList>
            <person name="Schwarz E.M."/>
            <person name="Hu Y."/>
            <person name="Antoshechkin I."/>
            <person name="Miller M.M."/>
            <person name="Sternberg P.W."/>
            <person name="Aroian R.V."/>
        </authorList>
    </citation>
    <scope>NUCLEOTIDE SEQUENCE</scope>
    <source>
        <strain evidence="2">HY135</strain>
    </source>
</reference>
<evidence type="ECO:0000313" key="1">
    <source>
        <dbReference type="EMBL" id="EYC23080.1"/>
    </source>
</evidence>
<name>A0A016V6P5_9BILA</name>
<dbReference type="EMBL" id="JARK01001352">
    <property type="protein sequence ID" value="EYC23080.1"/>
    <property type="molecule type" value="Genomic_DNA"/>
</dbReference>
<dbReference type="AlphaFoldDB" id="A0A016V6P5"/>
<evidence type="ECO:0000313" key="2">
    <source>
        <dbReference type="Proteomes" id="UP000024635"/>
    </source>
</evidence>
<organism evidence="1 2">
    <name type="scientific">Ancylostoma ceylanicum</name>
    <dbReference type="NCBI Taxonomy" id="53326"/>
    <lineage>
        <taxon>Eukaryota</taxon>
        <taxon>Metazoa</taxon>
        <taxon>Ecdysozoa</taxon>
        <taxon>Nematoda</taxon>
        <taxon>Chromadorea</taxon>
        <taxon>Rhabditida</taxon>
        <taxon>Rhabditina</taxon>
        <taxon>Rhabditomorpha</taxon>
        <taxon>Strongyloidea</taxon>
        <taxon>Ancylostomatidae</taxon>
        <taxon>Ancylostomatinae</taxon>
        <taxon>Ancylostoma</taxon>
    </lineage>
</organism>
<dbReference type="Proteomes" id="UP000024635">
    <property type="component" value="Unassembled WGS sequence"/>
</dbReference>
<gene>
    <name evidence="1" type="primary">Acey_s0016.g3113</name>
    <name evidence="1" type="ORF">Y032_0016g3113</name>
</gene>
<sequence length="81" mass="9130">MSQNCAGYFKVAILQARSTNRTLLYIIDNSSFLSRLRPTTEELENPSSTACKNDDDCALVPDSYCRNFLCVAHKLQVPWNA</sequence>
<protein>
    <submittedName>
        <fullName evidence="1">Uncharacterized protein</fullName>
    </submittedName>
</protein>